<comment type="similarity">
    <text evidence="5 6">Belongs to the glutamate--cysteine ligase type 2 family. EgtA subfamily.</text>
</comment>
<dbReference type="InterPro" id="IPR006336">
    <property type="entry name" value="GCS2"/>
</dbReference>
<evidence type="ECO:0000256" key="7">
    <source>
        <dbReference type="SAM" id="MobiDB-lite"/>
    </source>
</evidence>
<proteinExistence type="inferred from homology"/>
<dbReference type="RefSeq" id="WP_089328166.1">
    <property type="nucleotide sequence ID" value="NZ_FZOR01000023.1"/>
</dbReference>
<dbReference type="NCBIfam" id="TIGR03444">
    <property type="entry name" value="EgtA_Cys_ligase"/>
    <property type="match status" value="1"/>
</dbReference>
<dbReference type="PIRSF" id="PIRSF017901">
    <property type="entry name" value="GCL"/>
    <property type="match status" value="1"/>
</dbReference>
<comment type="catalytic activity">
    <reaction evidence="4 5 6">
        <text>L-cysteine + L-glutamate + ATP = gamma-L-glutamyl-L-cysteine + ADP + phosphate + H(+)</text>
        <dbReference type="Rhea" id="RHEA:13285"/>
        <dbReference type="ChEBI" id="CHEBI:15378"/>
        <dbReference type="ChEBI" id="CHEBI:29985"/>
        <dbReference type="ChEBI" id="CHEBI:30616"/>
        <dbReference type="ChEBI" id="CHEBI:35235"/>
        <dbReference type="ChEBI" id="CHEBI:43474"/>
        <dbReference type="ChEBI" id="CHEBI:58173"/>
        <dbReference type="ChEBI" id="CHEBI:456216"/>
        <dbReference type="EC" id="6.3.2.2"/>
    </reaction>
</comment>
<keyword evidence="2 5" id="KW-0547">Nucleotide-binding</keyword>
<accession>A0A239LQR3</accession>
<keyword evidence="3 5" id="KW-0067">ATP-binding</keyword>
<dbReference type="PANTHER" id="PTHR34378">
    <property type="entry name" value="GLUTAMATE--CYSTEINE LIGASE, CHLOROPLASTIC"/>
    <property type="match status" value="1"/>
</dbReference>
<dbReference type="EC" id="6.3.2.2" evidence="5"/>
<reference evidence="8 9" key="1">
    <citation type="submission" date="2017-06" db="EMBL/GenBank/DDBJ databases">
        <authorList>
            <person name="Kim H.J."/>
            <person name="Triplett B.A."/>
        </authorList>
    </citation>
    <scope>NUCLEOTIDE SEQUENCE [LARGE SCALE GENOMIC DNA]</scope>
    <source>
        <strain evidence="8 9">DSM 44715</strain>
    </source>
</reference>
<keyword evidence="1 5" id="KW-0436">Ligase</keyword>
<dbReference type="InterPro" id="IPR017809">
    <property type="entry name" value="EgtA_Actinobacteria"/>
</dbReference>
<dbReference type="SUPFAM" id="SSF55931">
    <property type="entry name" value="Glutamine synthetase/guanido kinase"/>
    <property type="match status" value="1"/>
</dbReference>
<dbReference type="PANTHER" id="PTHR34378:SF1">
    <property type="entry name" value="GLUTAMATE--CYSTEINE LIGASE, CHLOROPLASTIC"/>
    <property type="match status" value="1"/>
</dbReference>
<dbReference type="GO" id="GO:0004357">
    <property type="term" value="F:glutamate-cysteine ligase activity"/>
    <property type="evidence" value="ECO:0007669"/>
    <property type="project" value="UniProtKB-UniRule"/>
</dbReference>
<dbReference type="EMBL" id="FZOR01000023">
    <property type="protein sequence ID" value="SNT31974.1"/>
    <property type="molecule type" value="Genomic_DNA"/>
</dbReference>
<protein>
    <recommendedName>
        <fullName evidence="5">Glutamate--cysteine ligase EgtA</fullName>
        <ecNumber evidence="5">6.3.2.2</ecNumber>
    </recommendedName>
    <alternativeName>
        <fullName evidence="5">Gamma-glutamylcysteine synthase</fullName>
        <shortName evidence="5">GCS</shortName>
        <shortName evidence="5">Gamma-ECS</shortName>
    </alternativeName>
</protein>
<feature type="compositionally biased region" description="Acidic residues" evidence="7">
    <location>
        <begin position="417"/>
        <end position="426"/>
    </location>
</feature>
<dbReference type="GO" id="GO:0052699">
    <property type="term" value="P:ergothioneine biosynthetic process"/>
    <property type="evidence" value="ECO:0007669"/>
    <property type="project" value="UniProtKB-UniRule"/>
</dbReference>
<evidence type="ECO:0000313" key="8">
    <source>
        <dbReference type="EMBL" id="SNT31974.1"/>
    </source>
</evidence>
<feature type="region of interest" description="Disordered" evidence="7">
    <location>
        <begin position="382"/>
        <end position="426"/>
    </location>
</feature>
<keyword evidence="9" id="KW-1185">Reference proteome</keyword>
<dbReference type="OrthoDB" id="9780152at2"/>
<evidence type="ECO:0000313" key="9">
    <source>
        <dbReference type="Proteomes" id="UP000198318"/>
    </source>
</evidence>
<dbReference type="Proteomes" id="UP000198318">
    <property type="component" value="Unassembled WGS sequence"/>
</dbReference>
<evidence type="ECO:0000256" key="5">
    <source>
        <dbReference type="HAMAP-Rule" id="MF_02034"/>
    </source>
</evidence>
<sequence length="426" mass="45403">MTRLTVDGVYQHIRGVCFKTGPPGTVGAETEWFVVDTADTGAHVPAERVRALVADGGPPAAGSKITYEPGGQLELSSAPFRGLGPLHTALGRDIAQVRDALAAGGLALAGHGVDPVRRARFQADHPRYACMRDYFRASGFQAAGLAMMCSTASVQVNLDIGADDADAARRWRLAHALGPVLVAAFANSPLRDGRRTGLRSSRQGIWTELDPCRTLPVLRDGADGDPAEAWTRYALDARVMLVHTAEGKWVSDPGMSFREWLGKGEPREDDLAYHLSTLFPPVRPRGWLELRMIDAPPGRYWPVPVAVATALLDDPAAALAAEAATEPVAGRWAAAARCGLSDAPLAAAARSCFAAALDALPRLGAAGLVPLVEEYARRYVERGRTPADDAPSPSSIPSGLRSRPRSPIPSELPSELPSEEDPTWPR</sequence>
<comment type="pathway">
    <text evidence="5">Amino-acid biosynthesis; ergothioneine biosynthesis.</text>
</comment>
<evidence type="ECO:0000256" key="1">
    <source>
        <dbReference type="ARBA" id="ARBA00022598"/>
    </source>
</evidence>
<dbReference type="Gene3D" id="3.30.590.20">
    <property type="match status" value="1"/>
</dbReference>
<organism evidence="8 9">
    <name type="scientific">Actinomadura meyerae</name>
    <dbReference type="NCBI Taxonomy" id="240840"/>
    <lineage>
        <taxon>Bacteria</taxon>
        <taxon>Bacillati</taxon>
        <taxon>Actinomycetota</taxon>
        <taxon>Actinomycetes</taxon>
        <taxon>Streptosporangiales</taxon>
        <taxon>Thermomonosporaceae</taxon>
        <taxon>Actinomadura</taxon>
    </lineage>
</organism>
<evidence type="ECO:0000256" key="2">
    <source>
        <dbReference type="ARBA" id="ARBA00022741"/>
    </source>
</evidence>
<dbReference type="HAMAP" id="MF_02034">
    <property type="entry name" value="EgtA"/>
    <property type="match status" value="1"/>
</dbReference>
<comment type="function">
    <text evidence="5">Catalyzes the synthesis of gamma-glutamylcysteine (gamma-GC). This compound is used as substrate for the biosynthesis of the low-molecular thiol compound ergothioneine.</text>
</comment>
<gene>
    <name evidence="5" type="primary">egtA</name>
    <name evidence="8" type="ORF">SAMN05443665_102392</name>
</gene>
<dbReference type="Pfam" id="PF04107">
    <property type="entry name" value="GCS2"/>
    <property type="match status" value="1"/>
</dbReference>
<dbReference type="UniPathway" id="UPA01014"/>
<name>A0A239LQR3_9ACTN</name>
<feature type="compositionally biased region" description="Low complexity" evidence="7">
    <location>
        <begin position="388"/>
        <end position="401"/>
    </location>
</feature>
<evidence type="ECO:0000256" key="3">
    <source>
        <dbReference type="ARBA" id="ARBA00022840"/>
    </source>
</evidence>
<dbReference type="InterPro" id="IPR035434">
    <property type="entry name" value="GCL_bact_plant"/>
</dbReference>
<dbReference type="InterPro" id="IPR014746">
    <property type="entry name" value="Gln_synth/guanido_kin_cat_dom"/>
</dbReference>
<evidence type="ECO:0000256" key="4">
    <source>
        <dbReference type="ARBA" id="ARBA00048819"/>
    </source>
</evidence>
<dbReference type="GO" id="GO:0006750">
    <property type="term" value="P:glutathione biosynthetic process"/>
    <property type="evidence" value="ECO:0007669"/>
    <property type="project" value="UniProtKB-UniRule"/>
</dbReference>
<evidence type="ECO:0000256" key="6">
    <source>
        <dbReference type="PIRNR" id="PIRNR017901"/>
    </source>
</evidence>
<dbReference type="GO" id="GO:0005524">
    <property type="term" value="F:ATP binding"/>
    <property type="evidence" value="ECO:0007669"/>
    <property type="project" value="UniProtKB-UniRule"/>
</dbReference>
<dbReference type="AlphaFoldDB" id="A0A239LQR3"/>